<dbReference type="GO" id="GO:0008202">
    <property type="term" value="P:steroid metabolic process"/>
    <property type="evidence" value="ECO:0007669"/>
    <property type="project" value="UniProtKB-ARBA"/>
</dbReference>
<dbReference type="Gene3D" id="3.50.50.60">
    <property type="entry name" value="FAD/NAD(P)-binding domain"/>
    <property type="match status" value="2"/>
</dbReference>
<keyword evidence="3" id="KW-0274">FAD</keyword>
<organism evidence="7">
    <name type="scientific">uncultured marine group III euryarchaeote KM3-28-E8</name>
    <dbReference type="NCBI Taxonomy" id="526676"/>
    <lineage>
        <taxon>Archaea</taxon>
        <taxon>Methanobacteriati</taxon>
        <taxon>Thermoplasmatota</taxon>
        <taxon>Thermoplasmata</taxon>
        <taxon>Candidatus Thermoprofundales</taxon>
        <taxon>environmental samples</taxon>
    </lineage>
</organism>
<evidence type="ECO:0000256" key="3">
    <source>
        <dbReference type="ARBA" id="ARBA00022827"/>
    </source>
</evidence>
<dbReference type="GO" id="GO:0016491">
    <property type="term" value="F:oxidoreductase activity"/>
    <property type="evidence" value="ECO:0007669"/>
    <property type="project" value="UniProtKB-KW"/>
</dbReference>
<evidence type="ECO:0000313" key="7">
    <source>
        <dbReference type="EMBL" id="ACF09922.1"/>
    </source>
</evidence>
<feature type="domain" description="FAD-dependent oxidoreductase 2 FAD-binding" evidence="6">
    <location>
        <begin position="41"/>
        <end position="553"/>
    </location>
</feature>
<protein>
    <submittedName>
        <fullName evidence="7">Putative dehydrogenase flavoprotein</fullName>
    </submittedName>
</protein>
<dbReference type="InterPro" id="IPR050315">
    <property type="entry name" value="FAD-oxidoreductase_2"/>
</dbReference>
<keyword evidence="4" id="KW-0560">Oxidoreductase</keyword>
<dbReference type="Pfam" id="PF00890">
    <property type="entry name" value="FAD_binding_2"/>
    <property type="match status" value="1"/>
</dbReference>
<name>B3V6J8_9ARCH</name>
<proteinExistence type="predicted"/>
<evidence type="ECO:0000256" key="2">
    <source>
        <dbReference type="ARBA" id="ARBA00022630"/>
    </source>
</evidence>
<accession>B3V6J8</accession>
<reference evidence="7" key="2">
    <citation type="submission" date="2008-08" db="EMBL/GenBank/DDBJ databases">
        <authorList>
            <person name="Martin-Cuadrado A.-B."/>
            <person name="Rodriguez-Valera F."/>
            <person name="Moreira D."/>
            <person name="Alba J.-C."/>
            <person name="Ivars-Martinez E."/>
            <person name="Henn M.R."/>
            <person name="Talla E."/>
            <person name="Lopez-Garcia P."/>
        </authorList>
    </citation>
    <scope>NUCLEOTIDE SEQUENCE</scope>
</reference>
<dbReference type="PANTHER" id="PTHR43400">
    <property type="entry name" value="FUMARATE REDUCTASE"/>
    <property type="match status" value="1"/>
</dbReference>
<evidence type="ECO:0000256" key="5">
    <source>
        <dbReference type="SAM" id="MobiDB-lite"/>
    </source>
</evidence>
<dbReference type="EMBL" id="EU686636">
    <property type="protein sequence ID" value="ACF09922.1"/>
    <property type="molecule type" value="Genomic_DNA"/>
</dbReference>
<dbReference type="AlphaFoldDB" id="B3V6J8"/>
<dbReference type="Gene3D" id="3.90.700.10">
    <property type="entry name" value="Succinate dehydrogenase/fumarate reductase flavoprotein, catalytic domain"/>
    <property type="match status" value="1"/>
</dbReference>
<keyword evidence="2" id="KW-0285">Flavoprotein</keyword>
<evidence type="ECO:0000256" key="1">
    <source>
        <dbReference type="ARBA" id="ARBA00001974"/>
    </source>
</evidence>
<dbReference type="InterPro" id="IPR003953">
    <property type="entry name" value="FAD-dep_OxRdtase_2_FAD-bd"/>
</dbReference>
<dbReference type="InterPro" id="IPR027477">
    <property type="entry name" value="Succ_DH/fumarate_Rdtase_cat_sf"/>
</dbReference>
<evidence type="ECO:0000256" key="4">
    <source>
        <dbReference type="ARBA" id="ARBA00023002"/>
    </source>
</evidence>
<dbReference type="SUPFAM" id="SSF51905">
    <property type="entry name" value="FAD/NAD(P)-binding domain"/>
    <property type="match status" value="1"/>
</dbReference>
<sequence>MRKGLWFSPRTHLASNSCTSLCTAIEAGWPGGTLKQDRKYDVVVVGTGAAGLSAALKARLLGASVLVVDKGAVAGGTTAMSGGCIWAPRHHYQAQMGVTDSREAVLEYIREVSPDGWHNTEEPLWSAFVDSVPEMLLFLEEATPLKFTPNREPDPYSEAPGGLTFGRNVSAAPLRIGILGRWRDKVRPASFDIRLNYEEMVDTFFYANPKKWAFRYGPRLAWRHLMNMRTKGNALSIGLLKGCLDNGIDIWLETPAQRLIQKEGATVGLEVERAGEAVSIHAAKGVILASGGFEWNLEMMAEHFPWPVEWTASPPTNTGDGQRMAEAVGARLDKMDQALVMGTSPITYEGQLQGLPAADYFLPHSMIVNRYGKRFVNEKQMNVGLAFTEKDPATGEPLHLPAWRIYDHQFSVKYPHAMPKNALPGNRFEADTLEKLAQQIDVDATGLIETARNFSDFARTGVDEDFGRGSTVWDRNRGGDPDHKPNPTLGTIEQPPFYAMPFKASFLSTKGGARTNEFAEVLDRDDRIIPGLYAAGNVMANSFGSKGVGAGTTLGPCLTWGYIAGLNAASR</sequence>
<dbReference type="InterPro" id="IPR036188">
    <property type="entry name" value="FAD/NAD-bd_sf"/>
</dbReference>
<feature type="region of interest" description="Disordered" evidence="5">
    <location>
        <begin position="469"/>
        <end position="488"/>
    </location>
</feature>
<dbReference type="PANTHER" id="PTHR43400:SF10">
    <property type="entry name" value="3-OXOSTEROID 1-DEHYDROGENASE"/>
    <property type="match status" value="1"/>
</dbReference>
<dbReference type="SUPFAM" id="SSF56425">
    <property type="entry name" value="Succinate dehydrogenase/fumarate reductase flavoprotein, catalytic domain"/>
    <property type="match status" value="1"/>
</dbReference>
<comment type="cofactor">
    <cofactor evidence="1">
        <name>FAD</name>
        <dbReference type="ChEBI" id="CHEBI:57692"/>
    </cofactor>
</comment>
<feature type="compositionally biased region" description="Basic and acidic residues" evidence="5">
    <location>
        <begin position="474"/>
        <end position="485"/>
    </location>
</feature>
<reference evidence="7" key="1">
    <citation type="journal article" date="2008" name="ISME J.">
        <title>Hindsight in the relative abundance, metabolic potential and genome dynamics of uncultivated marine archaea from comparative metagenomic analyses of bathypelagic plankton of different oceanic regions.</title>
        <authorList>
            <person name="Martin-Cuadrado A.B."/>
            <person name="Rodriguez-Valera F."/>
            <person name="Moreira D."/>
            <person name="Alba J.C."/>
            <person name="Ivars-Martinez E."/>
            <person name="Henn M.R."/>
            <person name="Talla E."/>
            <person name="Lopez-Garcia P."/>
        </authorList>
    </citation>
    <scope>NUCLEOTIDE SEQUENCE</scope>
</reference>
<evidence type="ECO:0000259" key="6">
    <source>
        <dbReference type="Pfam" id="PF00890"/>
    </source>
</evidence>